<dbReference type="AlphaFoldDB" id="A0AAD7PY54"/>
<feature type="transmembrane region" description="Helical" evidence="1">
    <location>
        <begin position="82"/>
        <end position="105"/>
    </location>
</feature>
<feature type="transmembrane region" description="Helical" evidence="1">
    <location>
        <begin position="176"/>
        <end position="200"/>
    </location>
</feature>
<sequence length="203" mass="23576">MEGHDSQEVDMEGQEIDVEKLDDIEKALCRIKDHYYVLYESRFSIQDIADHLMRGLVTWMGRFLALHLAMFGVIILGRHSSWFNFNITLVFVVAYVGGIMVPTYLGYCREERSVLTALSTLQQYHNLGLEVCSILKLLQTHRCFLRQSLKLLVDNLSTMLDEKIVTFQPRKYYQKLMLIGIAVHVLICVSFFLIMVYMHLCSV</sequence>
<dbReference type="Proteomes" id="UP001163823">
    <property type="component" value="Chromosome 4"/>
</dbReference>
<reference evidence="2" key="1">
    <citation type="journal article" date="2023" name="Science">
        <title>Elucidation of the pathway for biosynthesis of saponin adjuvants from the soapbark tree.</title>
        <authorList>
            <person name="Reed J."/>
            <person name="Orme A."/>
            <person name="El-Demerdash A."/>
            <person name="Owen C."/>
            <person name="Martin L.B.B."/>
            <person name="Misra R.C."/>
            <person name="Kikuchi S."/>
            <person name="Rejzek M."/>
            <person name="Martin A.C."/>
            <person name="Harkess A."/>
            <person name="Leebens-Mack J."/>
            <person name="Louveau T."/>
            <person name="Stephenson M.J."/>
            <person name="Osbourn A."/>
        </authorList>
    </citation>
    <scope>NUCLEOTIDE SEQUENCE</scope>
    <source>
        <strain evidence="2">S10</strain>
    </source>
</reference>
<gene>
    <name evidence="2" type="ORF">O6P43_009377</name>
</gene>
<accession>A0AAD7PY54</accession>
<proteinExistence type="predicted"/>
<keyword evidence="1" id="KW-1133">Transmembrane helix</keyword>
<comment type="caution">
    <text evidence="2">The sequence shown here is derived from an EMBL/GenBank/DDBJ whole genome shotgun (WGS) entry which is preliminary data.</text>
</comment>
<feature type="transmembrane region" description="Helical" evidence="1">
    <location>
        <begin position="56"/>
        <end position="76"/>
    </location>
</feature>
<dbReference type="EMBL" id="JARAOO010000004">
    <property type="protein sequence ID" value="KAJ7971327.1"/>
    <property type="molecule type" value="Genomic_DNA"/>
</dbReference>
<evidence type="ECO:0000256" key="1">
    <source>
        <dbReference type="SAM" id="Phobius"/>
    </source>
</evidence>
<protein>
    <submittedName>
        <fullName evidence="2">Uncharacterized protein</fullName>
    </submittedName>
</protein>
<keyword evidence="1" id="KW-0472">Membrane</keyword>
<name>A0AAD7PY54_QUISA</name>
<organism evidence="2 3">
    <name type="scientific">Quillaja saponaria</name>
    <name type="common">Soap bark tree</name>
    <dbReference type="NCBI Taxonomy" id="32244"/>
    <lineage>
        <taxon>Eukaryota</taxon>
        <taxon>Viridiplantae</taxon>
        <taxon>Streptophyta</taxon>
        <taxon>Embryophyta</taxon>
        <taxon>Tracheophyta</taxon>
        <taxon>Spermatophyta</taxon>
        <taxon>Magnoliopsida</taxon>
        <taxon>eudicotyledons</taxon>
        <taxon>Gunneridae</taxon>
        <taxon>Pentapetalae</taxon>
        <taxon>rosids</taxon>
        <taxon>fabids</taxon>
        <taxon>Fabales</taxon>
        <taxon>Quillajaceae</taxon>
        <taxon>Quillaja</taxon>
    </lineage>
</organism>
<keyword evidence="1" id="KW-0812">Transmembrane</keyword>
<evidence type="ECO:0000313" key="2">
    <source>
        <dbReference type="EMBL" id="KAJ7971327.1"/>
    </source>
</evidence>
<evidence type="ECO:0000313" key="3">
    <source>
        <dbReference type="Proteomes" id="UP001163823"/>
    </source>
</evidence>
<keyword evidence="3" id="KW-1185">Reference proteome</keyword>